<feature type="chain" id="PRO_5004452730" evidence="7">
    <location>
        <begin position="35"/>
        <end position="176"/>
    </location>
</feature>
<evidence type="ECO:0000313" key="9">
    <source>
        <dbReference type="EMBL" id="EON99677.1"/>
    </source>
</evidence>
<dbReference type="KEGG" id="tmn:UCRPA7_4787"/>
<dbReference type="PANTHER" id="PTHR24269">
    <property type="entry name" value="KREMEN PROTEIN"/>
    <property type="match status" value="1"/>
</dbReference>
<protein>
    <submittedName>
        <fullName evidence="9">Putative wsc domain-containing protein</fullName>
    </submittedName>
</protein>
<dbReference type="GO" id="GO:0005886">
    <property type="term" value="C:plasma membrane"/>
    <property type="evidence" value="ECO:0007669"/>
    <property type="project" value="TreeGrafter"/>
</dbReference>
<evidence type="ECO:0000313" key="10">
    <source>
        <dbReference type="Proteomes" id="UP000014074"/>
    </source>
</evidence>
<dbReference type="EMBL" id="KB933139">
    <property type="protein sequence ID" value="EON99677.1"/>
    <property type="molecule type" value="Genomic_DNA"/>
</dbReference>
<evidence type="ECO:0000259" key="8">
    <source>
        <dbReference type="PROSITE" id="PS51212"/>
    </source>
</evidence>
<feature type="domain" description="WSC" evidence="8">
    <location>
        <begin position="48"/>
        <end position="151"/>
    </location>
</feature>
<sequence length="176" mass="18558">MSRQHFGITGALSGLTTMLVTLLLTALFPTLSLAQRPEPTIYNASSTKYVYEGCYNETTGISGTNGDRALSGGIHMIGIGNMTVPMCLDYCGSGSVTYTYAGIEYSRECWCAQHISGLSVKFADNECDLGCDGNQTQTCGGTLKLTVYALGGAASMKAMPGILLLFLAAATAFNLF</sequence>
<organism evidence="9 10">
    <name type="scientific">Phaeoacremonium minimum (strain UCR-PA7)</name>
    <name type="common">Esca disease fungus</name>
    <name type="synonym">Togninia minima</name>
    <dbReference type="NCBI Taxonomy" id="1286976"/>
    <lineage>
        <taxon>Eukaryota</taxon>
        <taxon>Fungi</taxon>
        <taxon>Dikarya</taxon>
        <taxon>Ascomycota</taxon>
        <taxon>Pezizomycotina</taxon>
        <taxon>Sordariomycetes</taxon>
        <taxon>Sordariomycetidae</taxon>
        <taxon>Togniniales</taxon>
        <taxon>Togniniaceae</taxon>
        <taxon>Phaeoacremonium</taxon>
    </lineage>
</organism>
<dbReference type="HOGENOM" id="CLU_116866_0_0_1"/>
<dbReference type="Proteomes" id="UP000014074">
    <property type="component" value="Unassembled WGS sequence"/>
</dbReference>
<name>R8BKD9_PHAM7</name>
<proteinExistence type="predicted"/>
<dbReference type="Pfam" id="PF01822">
    <property type="entry name" value="WSC"/>
    <property type="match status" value="1"/>
</dbReference>
<comment type="subcellular location">
    <subcellularLocation>
        <location evidence="1">Membrane</location>
        <topology evidence="1">Single-pass membrane protein</topology>
    </subcellularLocation>
</comment>
<evidence type="ECO:0000256" key="7">
    <source>
        <dbReference type="SAM" id="SignalP"/>
    </source>
</evidence>
<dbReference type="OrthoDB" id="5985073at2759"/>
<dbReference type="PROSITE" id="PS51212">
    <property type="entry name" value="WSC"/>
    <property type="match status" value="1"/>
</dbReference>
<keyword evidence="6" id="KW-0325">Glycoprotein</keyword>
<keyword evidence="5" id="KW-0472">Membrane</keyword>
<keyword evidence="10" id="KW-1185">Reference proteome</keyword>
<evidence type="ECO:0000256" key="3">
    <source>
        <dbReference type="ARBA" id="ARBA00022729"/>
    </source>
</evidence>
<evidence type="ECO:0000256" key="4">
    <source>
        <dbReference type="ARBA" id="ARBA00022989"/>
    </source>
</evidence>
<evidence type="ECO:0000256" key="5">
    <source>
        <dbReference type="ARBA" id="ARBA00023136"/>
    </source>
</evidence>
<dbReference type="RefSeq" id="XP_007915524.1">
    <property type="nucleotide sequence ID" value="XM_007917333.1"/>
</dbReference>
<keyword evidence="4" id="KW-1133">Transmembrane helix</keyword>
<dbReference type="InterPro" id="IPR002889">
    <property type="entry name" value="WSC_carb-bd"/>
</dbReference>
<feature type="signal peptide" evidence="7">
    <location>
        <begin position="1"/>
        <end position="34"/>
    </location>
</feature>
<evidence type="ECO:0000256" key="1">
    <source>
        <dbReference type="ARBA" id="ARBA00004167"/>
    </source>
</evidence>
<evidence type="ECO:0000256" key="2">
    <source>
        <dbReference type="ARBA" id="ARBA00022692"/>
    </source>
</evidence>
<accession>R8BKD9</accession>
<dbReference type="InterPro" id="IPR051836">
    <property type="entry name" value="Kremen_rcpt"/>
</dbReference>
<evidence type="ECO:0000256" key="6">
    <source>
        <dbReference type="ARBA" id="ARBA00023180"/>
    </source>
</evidence>
<dbReference type="SMART" id="SM00321">
    <property type="entry name" value="WSC"/>
    <property type="match status" value="1"/>
</dbReference>
<dbReference type="PANTHER" id="PTHR24269:SF16">
    <property type="entry name" value="PROTEIN SLG1"/>
    <property type="match status" value="1"/>
</dbReference>
<reference evidence="10" key="1">
    <citation type="journal article" date="2013" name="Genome Announc.">
        <title>Draft genome sequence of the ascomycete Phaeoacremonium aleophilum strain UCR-PA7, a causal agent of the esca disease complex in grapevines.</title>
        <authorList>
            <person name="Blanco-Ulate B."/>
            <person name="Rolshausen P."/>
            <person name="Cantu D."/>
        </authorList>
    </citation>
    <scope>NUCLEOTIDE SEQUENCE [LARGE SCALE GENOMIC DNA]</scope>
    <source>
        <strain evidence="10">UCR-PA7</strain>
    </source>
</reference>
<gene>
    <name evidence="9" type="ORF">UCRPA7_4787</name>
</gene>
<keyword evidence="3 7" id="KW-0732">Signal</keyword>
<dbReference type="GeneID" id="19325273"/>
<dbReference type="AlphaFoldDB" id="R8BKD9"/>
<dbReference type="eggNOG" id="KOG4157">
    <property type="taxonomic scope" value="Eukaryota"/>
</dbReference>
<keyword evidence="2" id="KW-0812">Transmembrane</keyword>